<dbReference type="InterPro" id="IPR050356">
    <property type="entry name" value="SulA_CellDiv_inhibitor"/>
</dbReference>
<dbReference type="PANTHER" id="PTHR35369:SF2">
    <property type="entry name" value="BLR3025 PROTEIN"/>
    <property type="match status" value="1"/>
</dbReference>
<evidence type="ECO:0000313" key="3">
    <source>
        <dbReference type="Proteomes" id="UP000294593"/>
    </source>
</evidence>
<dbReference type="CDD" id="cd03468">
    <property type="entry name" value="PolY_like"/>
    <property type="match status" value="1"/>
</dbReference>
<dbReference type="PANTHER" id="PTHR35369">
    <property type="entry name" value="BLR3025 PROTEIN-RELATED"/>
    <property type="match status" value="1"/>
</dbReference>
<dbReference type="InterPro" id="IPR043502">
    <property type="entry name" value="DNA/RNA_pol_sf"/>
</dbReference>
<name>A0A4R6REA7_9BURK</name>
<comment type="caution">
    <text evidence="2">The sequence shown here is derived from an EMBL/GenBank/DDBJ whole genome shotgun (WGS) entry which is preliminary data.</text>
</comment>
<dbReference type="AlphaFoldDB" id="A0A4R6REA7"/>
<reference evidence="2 3" key="1">
    <citation type="submission" date="2019-03" db="EMBL/GenBank/DDBJ databases">
        <title>Genomic Encyclopedia of Type Strains, Phase IV (KMG-IV): sequencing the most valuable type-strain genomes for metagenomic binning, comparative biology and taxonomic classification.</title>
        <authorList>
            <person name="Goeker M."/>
        </authorList>
    </citation>
    <scope>NUCLEOTIDE SEQUENCE [LARGE SCALE GENOMIC DNA]</scope>
    <source>
        <strain evidence="2 3">DSM 11901</strain>
    </source>
</reference>
<gene>
    <name evidence="2" type="ORF">EV672_10380</name>
</gene>
<keyword evidence="3" id="KW-1185">Reference proteome</keyword>
<organism evidence="2 3">
    <name type="scientific">Aquabacterium commune</name>
    <dbReference type="NCBI Taxonomy" id="70586"/>
    <lineage>
        <taxon>Bacteria</taxon>
        <taxon>Pseudomonadati</taxon>
        <taxon>Pseudomonadota</taxon>
        <taxon>Betaproteobacteria</taxon>
        <taxon>Burkholderiales</taxon>
        <taxon>Aquabacterium</taxon>
    </lineage>
</organism>
<evidence type="ECO:0000313" key="2">
    <source>
        <dbReference type="EMBL" id="TDP84512.1"/>
    </source>
</evidence>
<dbReference type="EMBL" id="SNXW01000003">
    <property type="protein sequence ID" value="TDP84512.1"/>
    <property type="molecule type" value="Genomic_DNA"/>
</dbReference>
<dbReference type="RefSeq" id="WP_133607570.1">
    <property type="nucleotide sequence ID" value="NZ_SNXW01000003.1"/>
</dbReference>
<dbReference type="SUPFAM" id="SSF56672">
    <property type="entry name" value="DNA/RNA polymerases"/>
    <property type="match status" value="1"/>
</dbReference>
<sequence>MWHWIALLPPPAPEPDITAPALPSLQRQLGWWALQFTPRVAWLEDAVLLEVAASERLFGGAQALRERIQREARQMASAQGEADVRSAHAPTALGALAMARALDHEAPCTLDRLPLQTVSAVARHASTLAQLGCRTLGDVRALPRGGLSRRFGAALLQALDQAWGEQPEVFEWLTLPPTFDEQLELPARTDTTAGLQPAFVHLLRALCAWMSGHQSGTEALVLRWCHEWSRQGHAPWQGWPVRLASPVCDVTRLERLVGEHLQRITLASPVTDIGLQVHTLVPRSPDSAELFPSDATTALDNPNVAGSPAAQRAQHEAWLTLLERLSVRLGPERVQQARRCADHRLSQSQLWVPALSVLNAARRPDPGQVAPMPGDIPQPTWLLPEPLPLALDTRSGPREQPLYQGPLQLLAGPHRIEAGWWDTRDSAAAEARDHYLASSPGAGLLWVFRTRHAPPDARSAWFLLGFFA</sequence>
<dbReference type="GO" id="GO:0006281">
    <property type="term" value="P:DNA repair"/>
    <property type="evidence" value="ECO:0007669"/>
    <property type="project" value="TreeGrafter"/>
</dbReference>
<evidence type="ECO:0000256" key="1">
    <source>
        <dbReference type="ARBA" id="ARBA00022763"/>
    </source>
</evidence>
<keyword evidence="1" id="KW-0227">DNA damage</keyword>
<dbReference type="OrthoDB" id="625722at2"/>
<accession>A0A4R6REA7</accession>
<dbReference type="Proteomes" id="UP000294593">
    <property type="component" value="Unassembled WGS sequence"/>
</dbReference>
<protein>
    <submittedName>
        <fullName evidence="2">Protein ImuB</fullName>
    </submittedName>
</protein>
<proteinExistence type="predicted"/>